<name>A0ABR2B6V6_9ROSI</name>
<evidence type="ECO:0000313" key="1">
    <source>
        <dbReference type="EMBL" id="KAK8502448.1"/>
    </source>
</evidence>
<proteinExistence type="predicted"/>
<organism evidence="1 2">
    <name type="scientific">Hibiscus sabdariffa</name>
    <name type="common">roselle</name>
    <dbReference type="NCBI Taxonomy" id="183260"/>
    <lineage>
        <taxon>Eukaryota</taxon>
        <taxon>Viridiplantae</taxon>
        <taxon>Streptophyta</taxon>
        <taxon>Embryophyta</taxon>
        <taxon>Tracheophyta</taxon>
        <taxon>Spermatophyta</taxon>
        <taxon>Magnoliopsida</taxon>
        <taxon>eudicotyledons</taxon>
        <taxon>Gunneridae</taxon>
        <taxon>Pentapetalae</taxon>
        <taxon>rosids</taxon>
        <taxon>malvids</taxon>
        <taxon>Malvales</taxon>
        <taxon>Malvaceae</taxon>
        <taxon>Malvoideae</taxon>
        <taxon>Hibiscus</taxon>
    </lineage>
</organism>
<comment type="caution">
    <text evidence="1">The sequence shown here is derived from an EMBL/GenBank/DDBJ whole genome shotgun (WGS) entry which is preliminary data.</text>
</comment>
<sequence length="105" mass="11225">MHVPEAGGGLIGDSYDRVGSHEVVSIAEDDLVRPTVDVALDGVQSVSEGLHASAELPIMHENSCIHADSLVDDDDDAYTIVAAPNCLINCHPMITKSKRSIYKPK</sequence>
<accession>A0ABR2B6V6</accession>
<gene>
    <name evidence="1" type="ORF">V6N12_020040</name>
</gene>
<reference evidence="1 2" key="1">
    <citation type="journal article" date="2024" name="G3 (Bethesda)">
        <title>Genome assembly of Hibiscus sabdariffa L. provides insights into metabolisms of medicinal natural products.</title>
        <authorList>
            <person name="Kim T."/>
        </authorList>
    </citation>
    <scope>NUCLEOTIDE SEQUENCE [LARGE SCALE GENOMIC DNA]</scope>
    <source>
        <strain evidence="1">TK-2024</strain>
        <tissue evidence="1">Old leaves</tissue>
    </source>
</reference>
<protein>
    <submittedName>
        <fullName evidence="1">Uncharacterized protein</fullName>
    </submittedName>
</protein>
<evidence type="ECO:0000313" key="2">
    <source>
        <dbReference type="Proteomes" id="UP001472677"/>
    </source>
</evidence>
<keyword evidence="2" id="KW-1185">Reference proteome</keyword>
<dbReference type="EMBL" id="JBBPBM010000169">
    <property type="protein sequence ID" value="KAK8502448.1"/>
    <property type="molecule type" value="Genomic_DNA"/>
</dbReference>
<dbReference type="Proteomes" id="UP001472677">
    <property type="component" value="Unassembled WGS sequence"/>
</dbReference>